<reference evidence="1" key="1">
    <citation type="submission" date="2018-02" db="EMBL/GenBank/DDBJ databases">
        <title>Rhizophora mucronata_Transcriptome.</title>
        <authorList>
            <person name="Meera S.P."/>
            <person name="Sreeshan A."/>
            <person name="Augustine A."/>
        </authorList>
    </citation>
    <scope>NUCLEOTIDE SEQUENCE</scope>
    <source>
        <tissue evidence="1">Leaf</tissue>
    </source>
</reference>
<dbReference type="AlphaFoldDB" id="A0A2P2NRK5"/>
<accession>A0A2P2NRK5</accession>
<protein>
    <submittedName>
        <fullName evidence="1">Uncharacterized protein</fullName>
    </submittedName>
</protein>
<dbReference type="EMBL" id="GGEC01064642">
    <property type="protein sequence ID" value="MBX45126.1"/>
    <property type="molecule type" value="Transcribed_RNA"/>
</dbReference>
<proteinExistence type="predicted"/>
<sequence>MVTMSQIPDRIWFNPPLDETIKYPLFL</sequence>
<organism evidence="1">
    <name type="scientific">Rhizophora mucronata</name>
    <name type="common">Asiatic mangrove</name>
    <dbReference type="NCBI Taxonomy" id="61149"/>
    <lineage>
        <taxon>Eukaryota</taxon>
        <taxon>Viridiplantae</taxon>
        <taxon>Streptophyta</taxon>
        <taxon>Embryophyta</taxon>
        <taxon>Tracheophyta</taxon>
        <taxon>Spermatophyta</taxon>
        <taxon>Magnoliopsida</taxon>
        <taxon>eudicotyledons</taxon>
        <taxon>Gunneridae</taxon>
        <taxon>Pentapetalae</taxon>
        <taxon>rosids</taxon>
        <taxon>fabids</taxon>
        <taxon>Malpighiales</taxon>
        <taxon>Rhizophoraceae</taxon>
        <taxon>Rhizophora</taxon>
    </lineage>
</organism>
<name>A0A2P2NRK5_RHIMU</name>
<evidence type="ECO:0000313" key="1">
    <source>
        <dbReference type="EMBL" id="MBX45126.1"/>
    </source>
</evidence>